<protein>
    <recommendedName>
        <fullName evidence="2">SERTA domain-containing protein</fullName>
    </recommendedName>
</protein>
<organism evidence="3 4">
    <name type="scientific">Araneus ventricosus</name>
    <name type="common">Orbweaver spider</name>
    <name type="synonym">Epeira ventricosa</name>
    <dbReference type="NCBI Taxonomy" id="182803"/>
    <lineage>
        <taxon>Eukaryota</taxon>
        <taxon>Metazoa</taxon>
        <taxon>Ecdysozoa</taxon>
        <taxon>Arthropoda</taxon>
        <taxon>Chelicerata</taxon>
        <taxon>Arachnida</taxon>
        <taxon>Araneae</taxon>
        <taxon>Araneomorphae</taxon>
        <taxon>Entelegynae</taxon>
        <taxon>Araneoidea</taxon>
        <taxon>Araneidae</taxon>
        <taxon>Araneus</taxon>
    </lineage>
</organism>
<dbReference type="PROSITE" id="PS51053">
    <property type="entry name" value="SERTA"/>
    <property type="match status" value="1"/>
</dbReference>
<name>A0A4Y2KR79_ARAVE</name>
<keyword evidence="4" id="KW-1185">Reference proteome</keyword>
<evidence type="ECO:0000256" key="1">
    <source>
        <dbReference type="SAM" id="MobiDB-lite"/>
    </source>
</evidence>
<evidence type="ECO:0000259" key="2">
    <source>
        <dbReference type="PROSITE" id="PS51053"/>
    </source>
</evidence>
<accession>A0A4Y2KR79</accession>
<feature type="region of interest" description="Disordered" evidence="1">
    <location>
        <begin position="342"/>
        <end position="407"/>
    </location>
</feature>
<dbReference type="Pfam" id="PF06031">
    <property type="entry name" value="SERTA"/>
    <property type="match status" value="1"/>
</dbReference>
<gene>
    <name evidence="3" type="ORF">AVEN_135892_1</name>
</gene>
<dbReference type="AlphaFoldDB" id="A0A4Y2KR79"/>
<reference evidence="3 4" key="1">
    <citation type="journal article" date="2019" name="Sci. Rep.">
        <title>Orb-weaving spider Araneus ventricosus genome elucidates the spidroin gene catalogue.</title>
        <authorList>
            <person name="Kono N."/>
            <person name="Nakamura H."/>
            <person name="Ohtoshi R."/>
            <person name="Moran D.A.P."/>
            <person name="Shinohara A."/>
            <person name="Yoshida Y."/>
            <person name="Fujiwara M."/>
            <person name="Mori M."/>
            <person name="Tomita M."/>
            <person name="Arakawa K."/>
        </authorList>
    </citation>
    <scope>NUCLEOTIDE SEQUENCE [LARGE SCALE GENOMIC DNA]</scope>
</reference>
<feature type="domain" description="SERTA" evidence="2">
    <location>
        <begin position="154"/>
        <end position="200"/>
    </location>
</feature>
<evidence type="ECO:0000313" key="4">
    <source>
        <dbReference type="Proteomes" id="UP000499080"/>
    </source>
</evidence>
<dbReference type="EMBL" id="BGPR01004891">
    <property type="protein sequence ID" value="GBN04520.1"/>
    <property type="molecule type" value="Genomic_DNA"/>
</dbReference>
<dbReference type="OrthoDB" id="5976204at2759"/>
<dbReference type="InterPro" id="IPR009263">
    <property type="entry name" value="SERTA_dom"/>
</dbReference>
<proteinExistence type="predicted"/>
<dbReference type="Proteomes" id="UP000499080">
    <property type="component" value="Unassembled WGS sequence"/>
</dbReference>
<evidence type="ECO:0000313" key="3">
    <source>
        <dbReference type="EMBL" id="GBN04520.1"/>
    </source>
</evidence>
<comment type="caution">
    <text evidence="3">The sequence shown here is derived from an EMBL/GenBank/DDBJ whole genome shotgun (WGS) entry which is preliminary data.</text>
</comment>
<sequence length="425" mass="48345">MRCHFNDRSDEMSPPAYNIWTSGNLQTPHILKSILAPTAATADCYTNEIPTLNAIDSGSSSQKRKILDSEKEDFEERYHKIQRKKQLQKVVARANLVVADTDDDSDEEDKIYEQMDWIERENAMNMQSCDAPDDEFHFTENVNSPFLFFHRSVFKDERRRLLRISMAKIRGTEDPEIYLRRSVLINNTVRRLQSDVSVNYRCNSYPSTSFLPDNISYQNDGMNGWEGSPFHKNLIQPNSYEYQYASSSCNNDSYFSYGLSESGGNAPCSPNFNLACVPVSSGNDLHSQHCGEMHNNAQQQHENMHNGFHPLQHEELHELCTQQHNGMHNGIHNQHSEDFQNSASFCNGNSLDEQRMNDTSVSSSTLKQSCPSRMLSSQPCGLQYRNPAQNEHPKDEYKEPSASGSSLLNRGVFQGLVTSLETDVT</sequence>
<feature type="compositionally biased region" description="Polar residues" evidence="1">
    <location>
        <begin position="342"/>
        <end position="380"/>
    </location>
</feature>